<feature type="compositionally biased region" description="Low complexity" evidence="3">
    <location>
        <begin position="301"/>
        <end position="315"/>
    </location>
</feature>
<keyword evidence="6" id="KW-1185">Reference proteome</keyword>
<dbReference type="EMBL" id="JAHLQT010031306">
    <property type="protein sequence ID" value="KAG7160395.1"/>
    <property type="molecule type" value="Genomic_DNA"/>
</dbReference>
<dbReference type="Gene3D" id="2.30.30.40">
    <property type="entry name" value="SH3 Domains"/>
    <property type="match status" value="1"/>
</dbReference>
<accession>A0A8J5JMK5</accession>
<evidence type="ECO:0000259" key="4">
    <source>
        <dbReference type="PROSITE" id="PS50002"/>
    </source>
</evidence>
<evidence type="ECO:0000256" key="2">
    <source>
        <dbReference type="PROSITE-ProRule" id="PRU00192"/>
    </source>
</evidence>
<proteinExistence type="predicted"/>
<feature type="non-terminal residue" evidence="5">
    <location>
        <position position="341"/>
    </location>
</feature>
<organism evidence="5 6">
    <name type="scientific">Homarus americanus</name>
    <name type="common">American lobster</name>
    <dbReference type="NCBI Taxonomy" id="6706"/>
    <lineage>
        <taxon>Eukaryota</taxon>
        <taxon>Metazoa</taxon>
        <taxon>Ecdysozoa</taxon>
        <taxon>Arthropoda</taxon>
        <taxon>Crustacea</taxon>
        <taxon>Multicrustacea</taxon>
        <taxon>Malacostraca</taxon>
        <taxon>Eumalacostraca</taxon>
        <taxon>Eucarida</taxon>
        <taxon>Decapoda</taxon>
        <taxon>Pleocyemata</taxon>
        <taxon>Astacidea</taxon>
        <taxon>Nephropoidea</taxon>
        <taxon>Nephropidae</taxon>
        <taxon>Homarus</taxon>
    </lineage>
</organism>
<dbReference type="CDD" id="cd11863">
    <property type="entry name" value="SH3_CACNB"/>
    <property type="match status" value="1"/>
</dbReference>
<dbReference type="InterPro" id="IPR001452">
    <property type="entry name" value="SH3_domain"/>
</dbReference>
<dbReference type="PANTHER" id="PTHR11824">
    <property type="entry name" value="VOLTAGE-DEPENDENT CALCIUM CHANNEL BETA SUBUNIT"/>
    <property type="match status" value="1"/>
</dbReference>
<dbReference type="SMART" id="SM00326">
    <property type="entry name" value="SH3"/>
    <property type="match status" value="1"/>
</dbReference>
<evidence type="ECO:0000256" key="3">
    <source>
        <dbReference type="SAM" id="MobiDB-lite"/>
    </source>
</evidence>
<name>A0A8J5JMK5_HOMAM</name>
<feature type="domain" description="SH3" evidence="4">
    <location>
        <begin position="227"/>
        <end position="296"/>
    </location>
</feature>
<comment type="caution">
    <text evidence="5">The sequence shown here is derived from an EMBL/GenBank/DDBJ whole genome shotgun (WGS) entry which is preliminary data.</text>
</comment>
<dbReference type="AlphaFoldDB" id="A0A8J5JMK5"/>
<evidence type="ECO:0000256" key="1">
    <source>
        <dbReference type="ARBA" id="ARBA00022443"/>
    </source>
</evidence>
<keyword evidence="1 2" id="KW-0728">SH3 domain</keyword>
<reference evidence="5" key="1">
    <citation type="journal article" date="2021" name="Sci. Adv.">
        <title>The American lobster genome reveals insights on longevity, neural, and immune adaptations.</title>
        <authorList>
            <person name="Polinski J.M."/>
            <person name="Zimin A.V."/>
            <person name="Clark K.F."/>
            <person name="Kohn A.B."/>
            <person name="Sadowski N."/>
            <person name="Timp W."/>
            <person name="Ptitsyn A."/>
            <person name="Khanna P."/>
            <person name="Romanova D.Y."/>
            <person name="Williams P."/>
            <person name="Greenwood S.J."/>
            <person name="Moroz L.L."/>
            <person name="Walt D.R."/>
            <person name="Bodnar A.G."/>
        </authorList>
    </citation>
    <scope>NUCLEOTIDE SEQUENCE</scope>
    <source>
        <strain evidence="5">GMGI-L3</strain>
    </source>
</reference>
<dbReference type="SUPFAM" id="SSF50044">
    <property type="entry name" value="SH3-domain"/>
    <property type="match status" value="1"/>
</dbReference>
<dbReference type="InterPro" id="IPR036028">
    <property type="entry name" value="SH3-like_dom_sf"/>
</dbReference>
<protein>
    <submittedName>
        <fullName evidence="5">Voltage-dependent L-type calcium channel subunit beta-2-like 1</fullName>
    </submittedName>
</protein>
<dbReference type="PROSITE" id="PS50002">
    <property type="entry name" value="SH3"/>
    <property type="match status" value="1"/>
</dbReference>
<feature type="region of interest" description="Disordered" evidence="3">
    <location>
        <begin position="301"/>
        <end position="341"/>
    </location>
</feature>
<feature type="compositionally biased region" description="Low complexity" evidence="3">
    <location>
        <begin position="326"/>
        <end position="341"/>
    </location>
</feature>
<dbReference type="Proteomes" id="UP000747542">
    <property type="component" value="Unassembled WGS sequence"/>
</dbReference>
<feature type="non-terminal residue" evidence="5">
    <location>
        <position position="1"/>
    </location>
</feature>
<evidence type="ECO:0000313" key="6">
    <source>
        <dbReference type="Proteomes" id="UP000747542"/>
    </source>
</evidence>
<evidence type="ECO:0000313" key="5">
    <source>
        <dbReference type="EMBL" id="KAG7160395.1"/>
    </source>
</evidence>
<sequence>VFYLEIVHTLEVFYPDHTRGVHTGVFYPGMFTLEVMITLEVFCPGGILPWGVSTLEVFTQGCSTLGGVHTEVFTLRCLPWRVFYPGDVHTGGDHTGDTLEVFYPGGCSTLECSTLEVFYPGGVLPGGDHTGGVHTLEVFYPGGACHRCSTLEVFYPGGVLQRKCSTLEVFYPGGEFYPGGVLPWRCSTLEMFTLEVFTLEGPHRDGRVKRRTEGQAFVTLQQARTKPVAFSVRTNVAYDGSLDDDSPVHGSAISFNVKDFLHIKEKYDNNWWIGRLVKEGSDVGFIPSPVKLENLRLQQSQQKSSKLYSSKTSSSGNLGMINDVLSNSKSSNSRGSTPPTP</sequence>
<gene>
    <name evidence="5" type="primary">Cacnb2-L1</name>
    <name evidence="5" type="ORF">Hamer_G001628</name>
</gene>